<dbReference type="PANTHER" id="PTHR43968:SF6">
    <property type="entry name" value="GLUTATHIONE S-TRANSFERASE OMEGA"/>
    <property type="match status" value="1"/>
</dbReference>
<organism evidence="5 6">
    <name type="scientific">Chrysodeixis includens</name>
    <name type="common">Soybean looper</name>
    <name type="synonym">Pseudoplusia includens</name>
    <dbReference type="NCBI Taxonomy" id="689277"/>
    <lineage>
        <taxon>Eukaryota</taxon>
        <taxon>Metazoa</taxon>
        <taxon>Ecdysozoa</taxon>
        <taxon>Arthropoda</taxon>
        <taxon>Hexapoda</taxon>
        <taxon>Insecta</taxon>
        <taxon>Pterygota</taxon>
        <taxon>Neoptera</taxon>
        <taxon>Endopterygota</taxon>
        <taxon>Lepidoptera</taxon>
        <taxon>Glossata</taxon>
        <taxon>Ditrysia</taxon>
        <taxon>Noctuoidea</taxon>
        <taxon>Noctuidae</taxon>
        <taxon>Plusiinae</taxon>
        <taxon>Chrysodeixis</taxon>
    </lineage>
</organism>
<feature type="domain" description="GST N-terminal" evidence="3">
    <location>
        <begin position="25"/>
        <end position="104"/>
    </location>
</feature>
<dbReference type="SUPFAM" id="SSF52833">
    <property type="entry name" value="Thioredoxin-like"/>
    <property type="match status" value="2"/>
</dbReference>
<feature type="domain" description="GST N-terminal" evidence="3">
    <location>
        <begin position="318"/>
        <end position="397"/>
    </location>
</feature>
<evidence type="ECO:0000256" key="1">
    <source>
        <dbReference type="ARBA" id="ARBA00011067"/>
    </source>
</evidence>
<evidence type="ECO:0000256" key="2">
    <source>
        <dbReference type="ARBA" id="ARBA00023002"/>
    </source>
</evidence>
<accession>A0A9N8KVK2</accession>
<dbReference type="Pfam" id="PF13410">
    <property type="entry name" value="GST_C_2"/>
    <property type="match status" value="2"/>
</dbReference>
<dbReference type="GO" id="GO:0006749">
    <property type="term" value="P:glutathione metabolic process"/>
    <property type="evidence" value="ECO:0007669"/>
    <property type="project" value="TreeGrafter"/>
</dbReference>
<dbReference type="SFLD" id="SFLDS00019">
    <property type="entry name" value="Glutathione_Transferase_(cytos"/>
    <property type="match status" value="2"/>
</dbReference>
<dbReference type="InterPro" id="IPR004045">
    <property type="entry name" value="Glutathione_S-Trfase_N"/>
</dbReference>
<dbReference type="EMBL" id="LR824016">
    <property type="protein sequence ID" value="CAD0200898.1"/>
    <property type="molecule type" value="Genomic_DNA"/>
</dbReference>
<dbReference type="FunFam" id="3.40.30.10:FF:000123">
    <property type="entry name" value="Glutathione transferase o1"/>
    <property type="match status" value="2"/>
</dbReference>
<evidence type="ECO:0000259" key="4">
    <source>
        <dbReference type="PROSITE" id="PS50405"/>
    </source>
</evidence>
<feature type="domain" description="GST C-terminal" evidence="4">
    <location>
        <begin position="109"/>
        <end position="236"/>
    </location>
</feature>
<dbReference type="AlphaFoldDB" id="A0A9N8KVK2"/>
<keyword evidence="2" id="KW-0560">Oxidoreductase</keyword>
<dbReference type="GO" id="GO:0004364">
    <property type="term" value="F:glutathione transferase activity"/>
    <property type="evidence" value="ECO:0007669"/>
    <property type="project" value="InterPro"/>
</dbReference>
<gene>
    <name evidence="5" type="ORF">CINC_LOCUS2579</name>
</gene>
<dbReference type="GO" id="GO:0005737">
    <property type="term" value="C:cytoplasm"/>
    <property type="evidence" value="ECO:0007669"/>
    <property type="project" value="InterPro"/>
</dbReference>
<evidence type="ECO:0000259" key="3">
    <source>
        <dbReference type="PROSITE" id="PS50404"/>
    </source>
</evidence>
<evidence type="ECO:0000313" key="6">
    <source>
        <dbReference type="Proteomes" id="UP001154114"/>
    </source>
</evidence>
<dbReference type="InterPro" id="IPR010987">
    <property type="entry name" value="Glutathione-S-Trfase_C-like"/>
</dbReference>
<name>A0A9N8KVK2_CHRIL</name>
<dbReference type="Pfam" id="PF13417">
    <property type="entry name" value="GST_N_3"/>
    <property type="match status" value="2"/>
</dbReference>
<reference evidence="5" key="1">
    <citation type="submission" date="2021-12" db="EMBL/GenBank/DDBJ databases">
        <authorList>
            <person name="King R."/>
        </authorList>
    </citation>
    <scope>NUCLEOTIDE SEQUENCE</scope>
</reference>
<dbReference type="Proteomes" id="UP001154114">
    <property type="component" value="Chromosome 13"/>
</dbReference>
<dbReference type="PANTHER" id="PTHR43968">
    <property type="match status" value="1"/>
</dbReference>
<feature type="domain" description="GST C-terminal" evidence="4">
    <location>
        <begin position="402"/>
        <end position="523"/>
    </location>
</feature>
<dbReference type="InterPro" id="IPR005442">
    <property type="entry name" value="GST_omega"/>
</dbReference>
<dbReference type="SFLD" id="SFLDG00358">
    <property type="entry name" value="Main_(cytGST)"/>
    <property type="match status" value="2"/>
</dbReference>
<sequence length="541" mass="61551">MVAPAKKNFNTKHLTKGDPAPSFNGKLTVYNMRFCPYAQRTMLALIAKGIDYELVNIDLTAKPEWFATKSAFTKVPALEVAEGVSIYESLVTVEYLDEAYPQRPLLPKDPVLRAKDKILVEAASPISTAFGKLVWAPDTVTDDIINSFFKALDFVQNELKARGTKFLGGNQPGFADYMIWPWFERLLALDNEKTKMDEQKYKLILAYLKDMLQDPVVSEYMLPSELTREMFNAYKSGSMPKYDQILAKLNNANVPKSDIAMLSTAVSVASHIYTSFQGIQAVRRVLGYVNYSNMAAKSKINFNTKHLKKGDPLPPFTGKLRVYNMRFCPFAQRTILALNAKDIDYEVVNIDLVDKPEWLASKSAFTKVPALEIAEGVSIYESLVTVEYLDEVYPQRPLLPKDPVQKAKDKIIVEASMPLFSTFIKLVKAPEAVTDEVIAAFFKASDFIQNELKDRGTKFLDGDQPGFADYMIWPWFERLITMDDERIKMDEQKYKLLLAYVQDMLQDPVVSEYLISKEVFQTFHNAYKVGEKPNYDLLLQE</sequence>
<dbReference type="FunFam" id="1.20.1050.10:FF:000009">
    <property type="entry name" value="Glutathione S-transferase omega-1"/>
    <property type="match status" value="2"/>
</dbReference>
<dbReference type="InterPro" id="IPR050983">
    <property type="entry name" value="GST_Omega/HSP26"/>
</dbReference>
<dbReference type="InterPro" id="IPR040079">
    <property type="entry name" value="Glutathione_S-Trfase"/>
</dbReference>
<keyword evidence="6" id="KW-1185">Reference proteome</keyword>
<comment type="similarity">
    <text evidence="1">Belongs to the GST superfamily. Omega family.</text>
</comment>
<protein>
    <submittedName>
        <fullName evidence="5">Uncharacterized protein</fullName>
    </submittedName>
</protein>
<dbReference type="PRINTS" id="PR01625">
    <property type="entry name" value="GSTRNSFRASEO"/>
</dbReference>
<dbReference type="Gene3D" id="3.40.30.10">
    <property type="entry name" value="Glutaredoxin"/>
    <property type="match status" value="2"/>
</dbReference>
<dbReference type="InterPro" id="IPR036282">
    <property type="entry name" value="Glutathione-S-Trfase_C_sf"/>
</dbReference>
<dbReference type="SUPFAM" id="SSF47616">
    <property type="entry name" value="GST C-terminal domain-like"/>
    <property type="match status" value="2"/>
</dbReference>
<evidence type="ECO:0000313" key="5">
    <source>
        <dbReference type="EMBL" id="CAD0200898.1"/>
    </source>
</evidence>
<dbReference type="PROSITE" id="PS50405">
    <property type="entry name" value="GST_CTER"/>
    <property type="match status" value="2"/>
</dbReference>
<dbReference type="OrthoDB" id="4951845at2759"/>
<dbReference type="InterPro" id="IPR036249">
    <property type="entry name" value="Thioredoxin-like_sf"/>
</dbReference>
<dbReference type="PROSITE" id="PS50404">
    <property type="entry name" value="GST_NTER"/>
    <property type="match status" value="2"/>
</dbReference>
<dbReference type="GO" id="GO:0045174">
    <property type="term" value="F:glutathione dehydrogenase (ascorbate) activity"/>
    <property type="evidence" value="ECO:0007669"/>
    <property type="project" value="UniProtKB-ARBA"/>
</dbReference>
<dbReference type="Gene3D" id="1.20.1050.10">
    <property type="match status" value="2"/>
</dbReference>
<proteinExistence type="inferred from homology"/>